<dbReference type="PANTHER" id="PTHR10314">
    <property type="entry name" value="CYSTATHIONINE BETA-SYNTHASE"/>
    <property type="match status" value="1"/>
</dbReference>
<dbReference type="OrthoDB" id="10259545at2759"/>
<evidence type="ECO:0000259" key="1">
    <source>
        <dbReference type="Pfam" id="PF00291"/>
    </source>
</evidence>
<dbReference type="InterPro" id="IPR036052">
    <property type="entry name" value="TrpB-like_PALP_sf"/>
</dbReference>
<sequence length="333" mass="35540">MRLFSAHLTWYEQEVRNMSKVPPAPVETSLDMIGNTPLLRLSRVVPEGHAKVYIKMESLNPTGSYKDRMARSIIEEAEIRGDLKPGMTVVEATGGSTGSALAFVCAVKGYKFDAVCSNCFATEKLRTMTALGSGLELIHSPSGKLTPDLFPKIKQRAKDLAAQPGVFAADQFANRDAFIGYANLGRELVQQLPSGIDSFCACVGGGGMLMGVSKVLKPTYPHCRVVVLEPASSPFITEGRAGTHGVEGVGNAFKLPLLDNNLYDEARAVPEEEGRAMCRRLAKEEGILVGTSTGLNVVAAIALAKELGVGKTVVTVACDTGLKYMSGPLFAEQ</sequence>
<comment type="caution">
    <text evidence="2">The sequence shown here is derived from an EMBL/GenBank/DDBJ whole genome shotgun (WGS) entry which is preliminary data.</text>
</comment>
<gene>
    <name evidence="2" type="ORF">BKA67DRAFT_588168</name>
</gene>
<organism evidence="2 3">
    <name type="scientific">Truncatella angustata</name>
    <dbReference type="NCBI Taxonomy" id="152316"/>
    <lineage>
        <taxon>Eukaryota</taxon>
        <taxon>Fungi</taxon>
        <taxon>Dikarya</taxon>
        <taxon>Ascomycota</taxon>
        <taxon>Pezizomycotina</taxon>
        <taxon>Sordariomycetes</taxon>
        <taxon>Xylariomycetidae</taxon>
        <taxon>Amphisphaeriales</taxon>
        <taxon>Sporocadaceae</taxon>
        <taxon>Truncatella</taxon>
    </lineage>
</organism>
<keyword evidence="3" id="KW-1185">Reference proteome</keyword>
<dbReference type="AlphaFoldDB" id="A0A9P8U7V8"/>
<dbReference type="Proteomes" id="UP000758603">
    <property type="component" value="Unassembled WGS sequence"/>
</dbReference>
<evidence type="ECO:0000313" key="3">
    <source>
        <dbReference type="Proteomes" id="UP000758603"/>
    </source>
</evidence>
<evidence type="ECO:0000313" key="2">
    <source>
        <dbReference type="EMBL" id="KAH6639979.1"/>
    </source>
</evidence>
<dbReference type="EMBL" id="JAGPXC010000014">
    <property type="protein sequence ID" value="KAH6639979.1"/>
    <property type="molecule type" value="Genomic_DNA"/>
</dbReference>
<dbReference type="RefSeq" id="XP_045951053.1">
    <property type="nucleotide sequence ID" value="XM_046104365.1"/>
</dbReference>
<dbReference type="GeneID" id="70133256"/>
<proteinExistence type="predicted"/>
<dbReference type="InterPro" id="IPR050214">
    <property type="entry name" value="Cys_Synth/Cystath_Beta-Synth"/>
</dbReference>
<dbReference type="Gene3D" id="3.40.50.1100">
    <property type="match status" value="2"/>
</dbReference>
<name>A0A9P8U7V8_9PEZI</name>
<protein>
    <submittedName>
        <fullName evidence="2">Tryptophan synthase beta subunit-like PLP-dependent enzyme</fullName>
    </submittedName>
</protein>
<dbReference type="InterPro" id="IPR001926">
    <property type="entry name" value="TrpB-like_PALP"/>
</dbReference>
<accession>A0A9P8U7V8</accession>
<dbReference type="SUPFAM" id="SSF53686">
    <property type="entry name" value="Tryptophan synthase beta subunit-like PLP-dependent enzymes"/>
    <property type="match status" value="1"/>
</dbReference>
<dbReference type="CDD" id="cd01561">
    <property type="entry name" value="CBS_like"/>
    <property type="match status" value="1"/>
</dbReference>
<feature type="domain" description="Tryptophan synthase beta chain-like PALP" evidence="1">
    <location>
        <begin position="32"/>
        <end position="319"/>
    </location>
</feature>
<reference evidence="2" key="1">
    <citation type="journal article" date="2021" name="Nat. Commun.">
        <title>Genetic determinants of endophytism in the Arabidopsis root mycobiome.</title>
        <authorList>
            <person name="Mesny F."/>
            <person name="Miyauchi S."/>
            <person name="Thiergart T."/>
            <person name="Pickel B."/>
            <person name="Atanasova L."/>
            <person name="Karlsson M."/>
            <person name="Huettel B."/>
            <person name="Barry K.W."/>
            <person name="Haridas S."/>
            <person name="Chen C."/>
            <person name="Bauer D."/>
            <person name="Andreopoulos W."/>
            <person name="Pangilinan J."/>
            <person name="LaButti K."/>
            <person name="Riley R."/>
            <person name="Lipzen A."/>
            <person name="Clum A."/>
            <person name="Drula E."/>
            <person name="Henrissat B."/>
            <person name="Kohler A."/>
            <person name="Grigoriev I.V."/>
            <person name="Martin F.M."/>
            <person name="Hacquard S."/>
        </authorList>
    </citation>
    <scope>NUCLEOTIDE SEQUENCE</scope>
    <source>
        <strain evidence="2">MPI-SDFR-AT-0073</strain>
    </source>
</reference>
<dbReference type="Pfam" id="PF00291">
    <property type="entry name" value="PALP"/>
    <property type="match status" value="1"/>
</dbReference>